<keyword evidence="1" id="KW-0472">Membrane</keyword>
<evidence type="ECO:0000313" key="2">
    <source>
        <dbReference type="EMBL" id="TLS35467.1"/>
    </source>
</evidence>
<protein>
    <recommendedName>
        <fullName evidence="4">Phosphatidylinositol kinase</fullName>
    </recommendedName>
</protein>
<dbReference type="RefSeq" id="WP_138128952.1">
    <property type="nucleotide sequence ID" value="NZ_SWLG01000021.1"/>
</dbReference>
<dbReference type="EMBL" id="SWLG01000021">
    <property type="protein sequence ID" value="TLS35467.1"/>
    <property type="molecule type" value="Genomic_DNA"/>
</dbReference>
<evidence type="ECO:0000313" key="3">
    <source>
        <dbReference type="Proteomes" id="UP000308230"/>
    </source>
</evidence>
<organism evidence="2 3">
    <name type="scientific">Exobacillus caeni</name>
    <dbReference type="NCBI Taxonomy" id="2574798"/>
    <lineage>
        <taxon>Bacteria</taxon>
        <taxon>Bacillati</taxon>
        <taxon>Bacillota</taxon>
        <taxon>Bacilli</taxon>
        <taxon>Bacillales</taxon>
        <taxon>Guptibacillaceae</taxon>
        <taxon>Exobacillus</taxon>
    </lineage>
</organism>
<accession>A0A5R9EWN9</accession>
<dbReference type="Proteomes" id="UP000308230">
    <property type="component" value="Unassembled WGS sequence"/>
</dbReference>
<dbReference type="SUPFAM" id="SSF50182">
    <property type="entry name" value="Sm-like ribonucleoproteins"/>
    <property type="match status" value="1"/>
</dbReference>
<feature type="transmembrane region" description="Helical" evidence="1">
    <location>
        <begin position="82"/>
        <end position="106"/>
    </location>
</feature>
<evidence type="ECO:0000256" key="1">
    <source>
        <dbReference type="SAM" id="Phobius"/>
    </source>
</evidence>
<keyword evidence="1" id="KW-0812">Transmembrane</keyword>
<dbReference type="InterPro" id="IPR010920">
    <property type="entry name" value="LSM_dom_sf"/>
</dbReference>
<keyword evidence="1" id="KW-1133">Transmembrane helix</keyword>
<proteinExistence type="predicted"/>
<reference evidence="2 3" key="1">
    <citation type="submission" date="2019-04" db="EMBL/GenBank/DDBJ databases">
        <title>Bacillus caeni sp. nov., a bacterium isolated from mangrove sediment.</title>
        <authorList>
            <person name="Huang H."/>
            <person name="Mo K."/>
            <person name="Hu Y."/>
        </authorList>
    </citation>
    <scope>NUCLEOTIDE SEQUENCE [LARGE SCALE GENOMIC DNA]</scope>
    <source>
        <strain evidence="2 3">HB172195</strain>
    </source>
</reference>
<keyword evidence="3" id="KW-1185">Reference proteome</keyword>
<gene>
    <name evidence="2" type="ORF">FCL54_20440</name>
</gene>
<dbReference type="AlphaFoldDB" id="A0A5R9EWN9"/>
<dbReference type="OrthoDB" id="2971291at2"/>
<name>A0A5R9EWN9_9BACL</name>
<comment type="caution">
    <text evidence="2">The sequence shown here is derived from an EMBL/GenBank/DDBJ whole genome shotgun (WGS) entry which is preliminary data.</text>
</comment>
<evidence type="ECO:0008006" key="4">
    <source>
        <dbReference type="Google" id="ProtNLM"/>
    </source>
</evidence>
<sequence>MEGYYSTVDPNGDFIEERNKQQVSPIYAQCEKYRNQFIQVETTDGRIYCGMMHSYDQNNLFLAMPMERSQDLSPNDQRLFPFFPFFGGPFFGYPGFGLFGFPFWGIRRFGFPFWW</sequence>